<dbReference type="Proteomes" id="UP000433883">
    <property type="component" value="Unassembled WGS sequence"/>
</dbReference>
<feature type="region of interest" description="Disordered" evidence="1">
    <location>
        <begin position="139"/>
        <end position="178"/>
    </location>
</feature>
<evidence type="ECO:0000313" key="3">
    <source>
        <dbReference type="Proteomes" id="UP000433883"/>
    </source>
</evidence>
<organism evidence="2 3">
    <name type="scientific">Venturia inaequalis</name>
    <name type="common">Apple scab fungus</name>
    <dbReference type="NCBI Taxonomy" id="5025"/>
    <lineage>
        <taxon>Eukaryota</taxon>
        <taxon>Fungi</taxon>
        <taxon>Dikarya</taxon>
        <taxon>Ascomycota</taxon>
        <taxon>Pezizomycotina</taxon>
        <taxon>Dothideomycetes</taxon>
        <taxon>Pleosporomycetidae</taxon>
        <taxon>Venturiales</taxon>
        <taxon>Venturiaceae</taxon>
        <taxon>Venturia</taxon>
    </lineage>
</organism>
<feature type="compositionally biased region" description="Polar residues" evidence="1">
    <location>
        <begin position="159"/>
        <end position="168"/>
    </location>
</feature>
<proteinExistence type="predicted"/>
<name>A0A8H3YJ01_VENIN</name>
<reference evidence="2 3" key="1">
    <citation type="submission" date="2019-11" db="EMBL/GenBank/DDBJ databases">
        <title>Venturia inaequalis Genome Resource.</title>
        <authorList>
            <person name="Lichtner F.J."/>
        </authorList>
    </citation>
    <scope>NUCLEOTIDE SEQUENCE [LARGE SCALE GENOMIC DNA]</scope>
    <source>
        <strain evidence="2">Bline_iso_100314</strain>
    </source>
</reference>
<dbReference type="AlphaFoldDB" id="A0A8H3YJ01"/>
<sequence length="337" mass="38085">MSENLATTSPPEKDLSSQTITLSAPLDYPPIEDSADIRIPLHWQQTYGKSEDLSNRLHDLDQATIDVHHAVNTEIGDLMHQKKVGATNWSFYVAPANVMHWDKDIVVSLAGPHFYVIEFMEGCADHWVVIDKEHAEGMPKMGASKAPEEVTESPRLSEASKSSTTSVHASDISGTGVPRAPQEVVNRTLILPSDYPPLENPLDLRIPLHFVNATKSACDVYKDGLGSELSKELSSLYPQICQEILKLMEAKRVGNAYNSLYTTGNRLDKEAPYFFQIELDYGCEKDWKIIHDDVREILDRWYAKIGQKPPPLRYCCLEEPFHRNDEHWESTDRPDVI</sequence>
<comment type="caution">
    <text evidence="2">The sequence shown here is derived from an EMBL/GenBank/DDBJ whole genome shotgun (WGS) entry which is preliminary data.</text>
</comment>
<accession>A0A8H3YJ01</accession>
<evidence type="ECO:0000256" key="1">
    <source>
        <dbReference type="SAM" id="MobiDB-lite"/>
    </source>
</evidence>
<protein>
    <submittedName>
        <fullName evidence="2">Uncharacterized protein</fullName>
    </submittedName>
</protein>
<gene>
    <name evidence="2" type="ORF">BLS_000775</name>
</gene>
<evidence type="ECO:0000313" key="2">
    <source>
        <dbReference type="EMBL" id="KAE9962139.1"/>
    </source>
</evidence>
<dbReference type="EMBL" id="WNWQ01001152">
    <property type="protein sequence ID" value="KAE9962139.1"/>
    <property type="molecule type" value="Genomic_DNA"/>
</dbReference>